<keyword evidence="11" id="KW-1185">Reference proteome</keyword>
<name>A0A2A2GAC6_9BACT</name>
<dbReference type="InterPro" id="IPR000192">
    <property type="entry name" value="Aminotrans_V_dom"/>
</dbReference>
<dbReference type="InterPro" id="IPR015422">
    <property type="entry name" value="PyrdxlP-dep_Trfase_small"/>
</dbReference>
<comment type="caution">
    <text evidence="10">The sequence shown here is derived from an EMBL/GenBank/DDBJ whole genome shotgun (WGS) entry which is preliminary data.</text>
</comment>
<dbReference type="InterPro" id="IPR020578">
    <property type="entry name" value="Aminotrans_V_PyrdxlP_BS"/>
</dbReference>
<evidence type="ECO:0000256" key="3">
    <source>
        <dbReference type="ARBA" id="ARBA00010447"/>
    </source>
</evidence>
<dbReference type="EC" id="2.8.1.7" evidence="8"/>
<dbReference type="NCBIfam" id="TIGR01979">
    <property type="entry name" value="sufS"/>
    <property type="match status" value="1"/>
</dbReference>
<protein>
    <recommendedName>
        <fullName evidence="8">Cysteine desulfurase</fullName>
        <ecNumber evidence="8">2.8.1.7</ecNumber>
    </recommendedName>
</protein>
<dbReference type="PIRSF" id="PIRSF005572">
    <property type="entry name" value="NifS"/>
    <property type="match status" value="1"/>
</dbReference>
<dbReference type="AlphaFoldDB" id="A0A2A2GAC6"/>
<reference evidence="10 11" key="1">
    <citation type="submission" date="2017-08" db="EMBL/GenBank/DDBJ databases">
        <title>Aliifodinibius alkalisoli sp. nov., isolated from saline alkaline soil.</title>
        <authorList>
            <person name="Liu D."/>
            <person name="Zhang G."/>
        </authorList>
    </citation>
    <scope>NUCLEOTIDE SEQUENCE [LARGE SCALE GENOMIC DNA]</scope>
    <source>
        <strain evidence="10 11">WN023</strain>
    </source>
</reference>
<organism evidence="10 11">
    <name type="scientific">Fodinibius salipaludis</name>
    <dbReference type="NCBI Taxonomy" id="2032627"/>
    <lineage>
        <taxon>Bacteria</taxon>
        <taxon>Pseudomonadati</taxon>
        <taxon>Balneolota</taxon>
        <taxon>Balneolia</taxon>
        <taxon>Balneolales</taxon>
        <taxon>Balneolaceae</taxon>
        <taxon>Fodinibius</taxon>
    </lineage>
</organism>
<dbReference type="Gene3D" id="3.40.640.10">
    <property type="entry name" value="Type I PLP-dependent aspartate aminotransferase-like (Major domain)"/>
    <property type="match status" value="1"/>
</dbReference>
<dbReference type="InterPro" id="IPR010970">
    <property type="entry name" value="Cys_dSase_SufS"/>
</dbReference>
<evidence type="ECO:0000256" key="7">
    <source>
        <dbReference type="RuleBase" id="RU004504"/>
    </source>
</evidence>
<dbReference type="InterPro" id="IPR015424">
    <property type="entry name" value="PyrdxlP-dep_Trfase"/>
</dbReference>
<dbReference type="Pfam" id="PF00266">
    <property type="entry name" value="Aminotran_5"/>
    <property type="match status" value="1"/>
</dbReference>
<dbReference type="GO" id="GO:0031071">
    <property type="term" value="F:cysteine desulfurase activity"/>
    <property type="evidence" value="ECO:0007669"/>
    <property type="project" value="UniProtKB-UniRule"/>
</dbReference>
<comment type="function">
    <text evidence="2 8">Catalyzes the removal of elemental sulfur and selenium atoms from L-cysteine, L-cystine, L-selenocysteine, and L-selenocystine to produce L-alanine.</text>
</comment>
<gene>
    <name evidence="10" type="ORF">CK503_09005</name>
</gene>
<evidence type="ECO:0000256" key="4">
    <source>
        <dbReference type="ARBA" id="ARBA00022679"/>
    </source>
</evidence>
<evidence type="ECO:0000256" key="6">
    <source>
        <dbReference type="ARBA" id="ARBA00050776"/>
    </source>
</evidence>
<dbReference type="InterPro" id="IPR016454">
    <property type="entry name" value="Cysteine_dSase"/>
</dbReference>
<comment type="catalytic activity">
    <reaction evidence="6 8">
        <text>(sulfur carrier)-H + L-cysteine = (sulfur carrier)-SH + L-alanine</text>
        <dbReference type="Rhea" id="RHEA:43892"/>
        <dbReference type="Rhea" id="RHEA-COMP:14737"/>
        <dbReference type="Rhea" id="RHEA-COMP:14739"/>
        <dbReference type="ChEBI" id="CHEBI:29917"/>
        <dbReference type="ChEBI" id="CHEBI:35235"/>
        <dbReference type="ChEBI" id="CHEBI:57972"/>
        <dbReference type="ChEBI" id="CHEBI:64428"/>
        <dbReference type="EC" id="2.8.1.7"/>
    </reaction>
</comment>
<dbReference type="PROSITE" id="PS00595">
    <property type="entry name" value="AA_TRANSFER_CLASS_5"/>
    <property type="match status" value="1"/>
</dbReference>
<dbReference type="Proteomes" id="UP000218831">
    <property type="component" value="Unassembled WGS sequence"/>
</dbReference>
<comment type="similarity">
    <text evidence="3 8">Belongs to the class-V pyridoxal-phosphate-dependent aminotransferase family. Csd subfamily.</text>
</comment>
<dbReference type="GO" id="GO:0030170">
    <property type="term" value="F:pyridoxal phosphate binding"/>
    <property type="evidence" value="ECO:0007669"/>
    <property type="project" value="UniProtKB-UniRule"/>
</dbReference>
<dbReference type="PANTHER" id="PTHR43586:SF8">
    <property type="entry name" value="CYSTEINE DESULFURASE 1, CHLOROPLASTIC"/>
    <property type="match status" value="1"/>
</dbReference>
<evidence type="ECO:0000256" key="8">
    <source>
        <dbReference type="RuleBase" id="RU004506"/>
    </source>
</evidence>
<evidence type="ECO:0000313" key="11">
    <source>
        <dbReference type="Proteomes" id="UP000218831"/>
    </source>
</evidence>
<sequence>MAEAATKSKVDVDFNRIREQFPVLSQQVKGQSLVYLDNAASSQMPSRVADRIDAYHRNEHANVHRGIHTLSQKATDEYELTREKVQQFINAEHKDEIIYTTGTTDSINLVANSFGNRFIEEGDEILLSEIEHHANIVPWQMIAKRKGANIRVIPVDDNGDIIWDEYVDLLNDNTAIVAVGHVSNALGTVHPVKKMITEAHSRDIPVLLDGAQAVPHAPVDVQDLDVDFYAFSAHKMCGPTGFGILYGKKKYLDEMPPYRGGGDMIDKVSFEETTYNVTPHKFEAGTPPIVAGIGFGETISFLNEIGMENIAQYEQELLEYGTEQLQRIDGIRIIGTAKEKASVLSFVHEDIHATDIGTILDQQGIAIRTGHHCAQPTMRRFNVPATARASLSFYNNKEDINRLTEGIRKAISMFE</sequence>
<dbReference type="CDD" id="cd06453">
    <property type="entry name" value="SufS_like"/>
    <property type="match status" value="1"/>
</dbReference>
<dbReference type="RefSeq" id="WP_095606479.1">
    <property type="nucleotide sequence ID" value="NZ_NSKE01000006.1"/>
</dbReference>
<dbReference type="GO" id="GO:0006534">
    <property type="term" value="P:cysteine metabolic process"/>
    <property type="evidence" value="ECO:0007669"/>
    <property type="project" value="UniProtKB-UniRule"/>
</dbReference>
<proteinExistence type="inferred from homology"/>
<keyword evidence="5 8" id="KW-0663">Pyridoxal phosphate</keyword>
<dbReference type="SUPFAM" id="SSF53383">
    <property type="entry name" value="PLP-dependent transferases"/>
    <property type="match status" value="1"/>
</dbReference>
<evidence type="ECO:0000256" key="2">
    <source>
        <dbReference type="ARBA" id="ARBA00002824"/>
    </source>
</evidence>
<dbReference type="Gene3D" id="3.90.1150.10">
    <property type="entry name" value="Aspartate Aminotransferase, domain 1"/>
    <property type="match status" value="1"/>
</dbReference>
<evidence type="ECO:0000256" key="1">
    <source>
        <dbReference type="ARBA" id="ARBA00001933"/>
    </source>
</evidence>
<feature type="domain" description="Aminotransferase class V" evidence="9">
    <location>
        <begin position="34"/>
        <end position="403"/>
    </location>
</feature>
<accession>A0A2A2GAC6</accession>
<comment type="cofactor">
    <cofactor evidence="1 7">
        <name>pyridoxal 5'-phosphate</name>
        <dbReference type="ChEBI" id="CHEBI:597326"/>
    </cofactor>
</comment>
<dbReference type="PANTHER" id="PTHR43586">
    <property type="entry name" value="CYSTEINE DESULFURASE"/>
    <property type="match status" value="1"/>
</dbReference>
<evidence type="ECO:0000256" key="5">
    <source>
        <dbReference type="ARBA" id="ARBA00022898"/>
    </source>
</evidence>
<evidence type="ECO:0000313" key="10">
    <source>
        <dbReference type="EMBL" id="PAU93803.1"/>
    </source>
</evidence>
<evidence type="ECO:0000259" key="9">
    <source>
        <dbReference type="Pfam" id="PF00266"/>
    </source>
</evidence>
<dbReference type="InterPro" id="IPR015421">
    <property type="entry name" value="PyrdxlP-dep_Trfase_major"/>
</dbReference>
<dbReference type="EMBL" id="NSKE01000006">
    <property type="protein sequence ID" value="PAU93803.1"/>
    <property type="molecule type" value="Genomic_DNA"/>
</dbReference>
<dbReference type="OrthoDB" id="9804366at2"/>
<keyword evidence="4 8" id="KW-0808">Transferase</keyword>